<feature type="compositionally biased region" description="Polar residues" evidence="1">
    <location>
        <begin position="143"/>
        <end position="155"/>
    </location>
</feature>
<dbReference type="GO" id="GO:0045943">
    <property type="term" value="P:positive regulation of transcription by RNA polymerase I"/>
    <property type="evidence" value="ECO:0007669"/>
    <property type="project" value="TreeGrafter"/>
</dbReference>
<dbReference type="GO" id="GO:0034455">
    <property type="term" value="C:t-UTP complex"/>
    <property type="evidence" value="ECO:0007669"/>
    <property type="project" value="TreeGrafter"/>
</dbReference>
<gene>
    <name evidence="2" type="ORF">RHGRI_007457</name>
</gene>
<keyword evidence="3" id="KW-1185">Reference proteome</keyword>
<feature type="region of interest" description="Disordered" evidence="1">
    <location>
        <begin position="138"/>
        <end position="184"/>
    </location>
</feature>
<dbReference type="GO" id="GO:0032040">
    <property type="term" value="C:small-subunit processome"/>
    <property type="evidence" value="ECO:0007669"/>
    <property type="project" value="TreeGrafter"/>
</dbReference>
<dbReference type="GO" id="GO:0000462">
    <property type="term" value="P:maturation of SSU-rRNA from tricistronic rRNA transcript (SSU-rRNA, 5.8S rRNA, LSU-rRNA)"/>
    <property type="evidence" value="ECO:0007669"/>
    <property type="project" value="TreeGrafter"/>
</dbReference>
<dbReference type="GO" id="GO:0030686">
    <property type="term" value="C:90S preribosome"/>
    <property type="evidence" value="ECO:0007669"/>
    <property type="project" value="TreeGrafter"/>
</dbReference>
<dbReference type="InterPro" id="IPR040191">
    <property type="entry name" value="UTP10"/>
</dbReference>
<proteinExistence type="predicted"/>
<feature type="compositionally biased region" description="Polar residues" evidence="1">
    <location>
        <begin position="162"/>
        <end position="181"/>
    </location>
</feature>
<dbReference type="AlphaFoldDB" id="A0AAV6KWT7"/>
<reference evidence="2" key="1">
    <citation type="submission" date="2020-08" db="EMBL/GenBank/DDBJ databases">
        <title>Plant Genome Project.</title>
        <authorList>
            <person name="Zhang R.-G."/>
        </authorList>
    </citation>
    <scope>NUCLEOTIDE SEQUENCE</scope>
    <source>
        <strain evidence="2">WSP0</strain>
        <tissue evidence="2">Leaf</tissue>
    </source>
</reference>
<dbReference type="PANTHER" id="PTHR13457">
    <property type="entry name" value="BAP28"/>
    <property type="match status" value="1"/>
</dbReference>
<dbReference type="GO" id="GO:0030515">
    <property type="term" value="F:snoRNA binding"/>
    <property type="evidence" value="ECO:0007669"/>
    <property type="project" value="TreeGrafter"/>
</dbReference>
<comment type="caution">
    <text evidence="2">The sequence shown here is derived from an EMBL/GenBank/DDBJ whole genome shotgun (WGS) entry which is preliminary data.</text>
</comment>
<organism evidence="2 3">
    <name type="scientific">Rhododendron griersonianum</name>
    <dbReference type="NCBI Taxonomy" id="479676"/>
    <lineage>
        <taxon>Eukaryota</taxon>
        <taxon>Viridiplantae</taxon>
        <taxon>Streptophyta</taxon>
        <taxon>Embryophyta</taxon>
        <taxon>Tracheophyta</taxon>
        <taxon>Spermatophyta</taxon>
        <taxon>Magnoliopsida</taxon>
        <taxon>eudicotyledons</taxon>
        <taxon>Gunneridae</taxon>
        <taxon>Pentapetalae</taxon>
        <taxon>asterids</taxon>
        <taxon>Ericales</taxon>
        <taxon>Ericaceae</taxon>
        <taxon>Ericoideae</taxon>
        <taxon>Rhodoreae</taxon>
        <taxon>Rhododendron</taxon>
    </lineage>
</organism>
<evidence type="ECO:0000256" key="1">
    <source>
        <dbReference type="SAM" id="MobiDB-lite"/>
    </source>
</evidence>
<evidence type="ECO:0000313" key="2">
    <source>
        <dbReference type="EMBL" id="KAG5557188.1"/>
    </source>
</evidence>
<name>A0AAV6KWT7_9ERIC</name>
<sequence length="516" mass="58179">MGVLVRDGSLLPLHYTDWRYVPAQYIKKVWEEIKAHKDADDSMERWFIQSLGRKWQGWKCEAKRQGYMPYDNDADILAHKPSRVTEEQWQCLVYYWNDGDVKDKDAGKKPTHIDTFIKTHTRKDGGAVNEETYAIVHPDASSAHRQMTTGSNQASPEEIGPSHQSQPEPTLLPQPNQQAGSHHQCKLLDKGNSKWKFLDGVKALGALPPRQVIVQQFICDRGVLEALCNYASPSKKFHLSKAVISFCTVVVEVLGSLTTLDDDVVKRVLPYVLSGLQLDAKGGLDLKVWFEDIILEMWVVENLLFASSISCALGKFLPTFTLSIIEAVPVKQFVNRIVSKLLYSCMRSSQKKNEPISSESGSWAKQILISINKMYPSEFLGAVYNFMEDAKVQSKNDGSIDEILCRMLDGNLDLSIDVSDSKIRFVLEHPKVVDSSTLSGIHILASFGPHGFSCIMFEIYLEAGVDHVLPYVTHNEIHVLQHFSDQKGKKSCSFSYQRFFPSDISDDDSLLLCRDL</sequence>
<evidence type="ECO:0000313" key="3">
    <source>
        <dbReference type="Proteomes" id="UP000823749"/>
    </source>
</evidence>
<dbReference type="PANTHER" id="PTHR13457:SF1">
    <property type="entry name" value="HEAT REPEAT-CONTAINING PROTEIN 1"/>
    <property type="match status" value="1"/>
</dbReference>
<protein>
    <submittedName>
        <fullName evidence="2">Uncharacterized protein</fullName>
    </submittedName>
</protein>
<accession>A0AAV6KWT7</accession>
<dbReference type="Proteomes" id="UP000823749">
    <property type="component" value="Chromosome 3"/>
</dbReference>
<dbReference type="EMBL" id="JACTNZ010000003">
    <property type="protein sequence ID" value="KAG5557188.1"/>
    <property type="molecule type" value="Genomic_DNA"/>
</dbReference>